<sequence>MESIPLLSPYETGIFRFLHRYRTCFKKIVKEPISSTAKPVEKNEGNLMDFSNPRCLPVEEIPDVVNHFRVAARNAMDAGFDGVEIHAVHGFLLEQFMKDSVNDRTDEYGGSLQKRCRFALEVVDAVVVEVGSKRVGIRLSPYANHLGCHDSDPDALGVYMAQELNKRSILYCSAVEAEMVMVDGKMQIPHRLHEMRKAFNGMFMVGGGYDREEGNRVVADGYADMVVYGRLFLANPDLPRRFHLNAPLNKYDRSTFYTDDPVVGYTDYPYLEDSVNTLGSWDTAAPSSTSVHFHEKLELEKQQEKKMSKASDSTIPLLTPYKMGKFDLTHRYSYRVSFQPNGQAPISSTDKSVKPQVRANGIDIATFSTPRRLETHEIPLVINDFKIAAKNAIEAGFDGVEIHGANGYLIDQFLKDQVNDRADKYGGSLENRCQFALEVVQAVANEVGADKVGIRISPFANYYEASDSNPEALGVYMAKALNKFGIIYLHVVEPRMITVGEKTETPHSLRPMRDAFKGTFIAAGGYDREDGNEAISTGYADLIAYGRWFLSNPDLPQRFRLDAPLNKYNRKFQPNGQAPVSSTDRPVAPKQSEYSDSVLTYPAPRRLATEEIPAIVDDFRLAARNAIEAGDQSLTVILRHANRSPVQKQTYTDHRHGTLHIYIFAGFDGVEIHAAHGYLIDQFLKDGVNDRCDAYGGSLADRCRFALEVVGAVSREVGPERVGVRVSPYTDHMDAVDSDPDALGVHVARALGDMGVLYLHAVEPRMVHPYERGETRHSLRPMREAFGTRGTFVVAGGYGREDGSRVVADGYADLVAYGRVFLANPDLPRRFELDAPLNKYDRKTFYTPDPVVGYTDYPFLDDDDELPK</sequence>
<evidence type="ECO:0000256" key="5">
    <source>
        <dbReference type="ARBA" id="ARBA00022643"/>
    </source>
</evidence>
<name>A0A835ETE5_9POAL</name>
<dbReference type="Pfam" id="PF00724">
    <property type="entry name" value="Oxidored_FMN"/>
    <property type="match status" value="3"/>
</dbReference>
<feature type="compositionally biased region" description="Polar residues" evidence="11">
    <location>
        <begin position="572"/>
        <end position="584"/>
    </location>
</feature>
<dbReference type="PANTHER" id="PTHR22893:SF91">
    <property type="entry name" value="NADPH DEHYDROGENASE 2-RELATED"/>
    <property type="match status" value="1"/>
</dbReference>
<gene>
    <name evidence="13" type="ORF">HU200_027359</name>
</gene>
<evidence type="ECO:0000256" key="11">
    <source>
        <dbReference type="SAM" id="MobiDB-lite"/>
    </source>
</evidence>
<evidence type="ECO:0000256" key="2">
    <source>
        <dbReference type="ARBA" id="ARBA00005979"/>
    </source>
</evidence>
<accession>A0A835ETE5</accession>
<keyword evidence="14" id="KW-1185">Reference proteome</keyword>
<evidence type="ECO:0000313" key="14">
    <source>
        <dbReference type="Proteomes" id="UP000636709"/>
    </source>
</evidence>
<feature type="region of interest" description="Disordered" evidence="11">
    <location>
        <begin position="571"/>
        <end position="595"/>
    </location>
</feature>
<dbReference type="Gene3D" id="3.20.20.70">
    <property type="entry name" value="Aldolase class I"/>
    <property type="match status" value="3"/>
</dbReference>
<proteinExistence type="inferred from homology"/>
<keyword evidence="10" id="KW-0275">Fatty acid biosynthesis</keyword>
<dbReference type="InterPro" id="IPR013785">
    <property type="entry name" value="Aldolase_TIM"/>
</dbReference>
<reference evidence="13" key="1">
    <citation type="submission" date="2020-07" db="EMBL/GenBank/DDBJ databases">
        <title>Genome sequence and genetic diversity analysis of an under-domesticated orphan crop, white fonio (Digitaria exilis).</title>
        <authorList>
            <person name="Bennetzen J.L."/>
            <person name="Chen S."/>
            <person name="Ma X."/>
            <person name="Wang X."/>
            <person name="Yssel A.E.J."/>
            <person name="Chaluvadi S.R."/>
            <person name="Johnson M."/>
            <person name="Gangashetty P."/>
            <person name="Hamidou F."/>
            <person name="Sanogo M.D."/>
            <person name="Zwaenepoel A."/>
            <person name="Wallace J."/>
            <person name="Van De Peer Y."/>
            <person name="Van Deynze A."/>
        </authorList>
    </citation>
    <scope>NUCLEOTIDE SEQUENCE</scope>
    <source>
        <tissue evidence="13">Leaves</tissue>
    </source>
</reference>
<keyword evidence="3" id="KW-0444">Lipid biosynthesis</keyword>
<evidence type="ECO:0000256" key="4">
    <source>
        <dbReference type="ARBA" id="ARBA00022630"/>
    </source>
</evidence>
<dbReference type="InterPro" id="IPR001155">
    <property type="entry name" value="OxRdtase_FMN_N"/>
</dbReference>
<feature type="domain" description="NADH:flavin oxidoreductase/NADH oxidase N-terminal" evidence="12">
    <location>
        <begin position="369"/>
        <end position="562"/>
    </location>
</feature>
<evidence type="ECO:0000256" key="10">
    <source>
        <dbReference type="ARBA" id="ARBA00023160"/>
    </source>
</evidence>
<protein>
    <recommendedName>
        <fullName evidence="12">NADH:flavin oxidoreductase/NADH oxidase N-terminal domain-containing protein</fullName>
    </recommendedName>
</protein>
<evidence type="ECO:0000256" key="3">
    <source>
        <dbReference type="ARBA" id="ARBA00022516"/>
    </source>
</evidence>
<dbReference type="AlphaFoldDB" id="A0A835ETE5"/>
<feature type="domain" description="NADH:flavin oxidoreductase/NADH oxidase N-terminal" evidence="12">
    <location>
        <begin position="51"/>
        <end position="247"/>
    </location>
</feature>
<evidence type="ECO:0000259" key="12">
    <source>
        <dbReference type="Pfam" id="PF00724"/>
    </source>
</evidence>
<dbReference type="SUPFAM" id="SSF51395">
    <property type="entry name" value="FMN-linked oxidoreductases"/>
    <property type="match status" value="4"/>
</dbReference>
<evidence type="ECO:0000256" key="1">
    <source>
        <dbReference type="ARBA" id="ARBA00001917"/>
    </source>
</evidence>
<dbReference type="Proteomes" id="UP000636709">
    <property type="component" value="Unassembled WGS sequence"/>
</dbReference>
<organism evidence="13 14">
    <name type="scientific">Digitaria exilis</name>
    <dbReference type="NCBI Taxonomy" id="1010633"/>
    <lineage>
        <taxon>Eukaryota</taxon>
        <taxon>Viridiplantae</taxon>
        <taxon>Streptophyta</taxon>
        <taxon>Embryophyta</taxon>
        <taxon>Tracheophyta</taxon>
        <taxon>Spermatophyta</taxon>
        <taxon>Magnoliopsida</taxon>
        <taxon>Liliopsida</taxon>
        <taxon>Poales</taxon>
        <taxon>Poaceae</taxon>
        <taxon>PACMAD clade</taxon>
        <taxon>Panicoideae</taxon>
        <taxon>Panicodae</taxon>
        <taxon>Paniceae</taxon>
        <taxon>Anthephorinae</taxon>
        <taxon>Digitaria</taxon>
    </lineage>
</organism>
<feature type="domain" description="NADH:flavin oxidoreductase/NADH oxidase N-terminal" evidence="12">
    <location>
        <begin position="663"/>
        <end position="836"/>
    </location>
</feature>
<dbReference type="GO" id="GO:0016491">
    <property type="term" value="F:oxidoreductase activity"/>
    <property type="evidence" value="ECO:0007669"/>
    <property type="project" value="InterPro"/>
</dbReference>
<dbReference type="OrthoDB" id="1663137at2759"/>
<dbReference type="GO" id="GO:0006633">
    <property type="term" value="P:fatty acid biosynthetic process"/>
    <property type="evidence" value="ECO:0007669"/>
    <property type="project" value="UniProtKB-KW"/>
</dbReference>
<comment type="caution">
    <text evidence="13">The sequence shown here is derived from an EMBL/GenBank/DDBJ whole genome shotgun (WGS) entry which is preliminary data.</text>
</comment>
<evidence type="ECO:0000256" key="9">
    <source>
        <dbReference type="ARBA" id="ARBA00023098"/>
    </source>
</evidence>
<dbReference type="InterPro" id="IPR045247">
    <property type="entry name" value="Oye-like"/>
</dbReference>
<comment type="cofactor">
    <cofactor evidence="1">
        <name>FMN</name>
        <dbReference type="ChEBI" id="CHEBI:58210"/>
    </cofactor>
</comment>
<dbReference type="EMBL" id="JACEFO010001734">
    <property type="protein sequence ID" value="KAF8714827.1"/>
    <property type="molecule type" value="Genomic_DNA"/>
</dbReference>
<evidence type="ECO:0000313" key="13">
    <source>
        <dbReference type="EMBL" id="KAF8714827.1"/>
    </source>
</evidence>
<dbReference type="GO" id="GO:0010181">
    <property type="term" value="F:FMN binding"/>
    <property type="evidence" value="ECO:0007669"/>
    <property type="project" value="InterPro"/>
</dbReference>
<keyword evidence="5" id="KW-0288">FMN</keyword>
<dbReference type="PANTHER" id="PTHR22893">
    <property type="entry name" value="NADH OXIDOREDUCTASE-RELATED"/>
    <property type="match status" value="1"/>
</dbReference>
<keyword evidence="7" id="KW-0276">Fatty acid metabolism</keyword>
<keyword evidence="4" id="KW-0285">Flavoprotein</keyword>
<evidence type="ECO:0000256" key="7">
    <source>
        <dbReference type="ARBA" id="ARBA00022832"/>
    </source>
</evidence>
<evidence type="ECO:0000256" key="8">
    <source>
        <dbReference type="ARBA" id="ARBA00022857"/>
    </source>
</evidence>
<evidence type="ECO:0000256" key="6">
    <source>
        <dbReference type="ARBA" id="ARBA00022767"/>
    </source>
</evidence>
<keyword evidence="9" id="KW-0443">Lipid metabolism</keyword>
<comment type="similarity">
    <text evidence="2">Belongs to the NADH:flavin oxidoreductase/NADH oxidase family.</text>
</comment>
<keyword evidence="8" id="KW-0521">NADP</keyword>
<dbReference type="GO" id="GO:0031408">
    <property type="term" value="P:oxylipin biosynthetic process"/>
    <property type="evidence" value="ECO:0007669"/>
    <property type="project" value="UniProtKB-KW"/>
</dbReference>
<keyword evidence="6" id="KW-0925">Oxylipin biosynthesis</keyword>